<evidence type="ECO:0000256" key="4">
    <source>
        <dbReference type="ARBA" id="ARBA00022559"/>
    </source>
</evidence>
<keyword evidence="5" id="KW-0349">Heme</keyword>
<keyword evidence="13" id="KW-0376">Hydrogen peroxide</keyword>
<dbReference type="PROSITE" id="PS00435">
    <property type="entry name" value="PEROXIDASE_1"/>
    <property type="match status" value="1"/>
</dbReference>
<keyword evidence="11" id="KW-1015">Disulfide bond</keyword>
<dbReference type="PANTHER" id="PTHR31356">
    <property type="entry name" value="THYLAKOID LUMENAL 29 KDA PROTEIN, CHLOROPLASTIC-RELATED"/>
    <property type="match status" value="1"/>
</dbReference>
<dbReference type="Gene3D" id="1.10.520.10">
    <property type="match status" value="1"/>
</dbReference>
<name>A0ABR1K9P0_9AGAR</name>
<accession>A0ABR1K9P0</accession>
<sequence>MAYKGFVAAALTLATLSNAKPLNRRVACGDGNTASNEVCCQLFPLVDLIQSELFDGGECGEEVHESLRLTFHDAIGFSPTAGGGGADGSIITFADTETAFHANGGIDEIVGVQAQFISDHNVTISPGDFIQLAGAVGVSNCGGAPRIPFFFGRPAPKAASPDGLIPEPFDSVDKILARFSDAGFSPAEVVALLASHSVAAADNVDPTIPGTPFDSTPSLFDSQFFVEVLMKGTAFPGTGNNEGEAKSPAAGEIRIESDELLARDSRTACEWQSFVDNHSKLMSAFSDAMVKLSVLGHDINDLVDCSEVIPQAQPLPDNAGPHLLPATSLDDIEASCDSTPFPSLTALPGPATSIPPVPPS</sequence>
<keyword evidence="9 14" id="KW-0560">Oxidoreductase</keyword>
<dbReference type="InterPro" id="IPR002016">
    <property type="entry name" value="Haem_peroxidase"/>
</dbReference>
<keyword evidence="4 14" id="KW-0575">Peroxidase</keyword>
<evidence type="ECO:0000256" key="6">
    <source>
        <dbReference type="ARBA" id="ARBA00022723"/>
    </source>
</evidence>
<keyword evidence="12" id="KW-0325">Glycoprotein</keyword>
<keyword evidence="18" id="KW-1185">Reference proteome</keyword>
<evidence type="ECO:0000256" key="11">
    <source>
        <dbReference type="ARBA" id="ARBA00023157"/>
    </source>
</evidence>
<evidence type="ECO:0000256" key="3">
    <source>
        <dbReference type="ARBA" id="ARBA00022525"/>
    </source>
</evidence>
<feature type="region of interest" description="Disordered" evidence="15">
    <location>
        <begin position="334"/>
        <end position="360"/>
    </location>
</feature>
<comment type="cofactor">
    <cofactor evidence="14">
        <name>Ca(2+)</name>
        <dbReference type="ChEBI" id="CHEBI:29108"/>
    </cofactor>
    <text evidence="14">Binds 2 calcium ions per subunit.</text>
</comment>
<dbReference type="InterPro" id="IPR024589">
    <property type="entry name" value="Ligninase_C"/>
</dbReference>
<protein>
    <recommendedName>
        <fullName evidence="14">Peroxidase</fullName>
        <ecNumber evidence="14">1.11.1.-</ecNumber>
    </recommendedName>
</protein>
<keyword evidence="3" id="KW-0964">Secreted</keyword>
<dbReference type="InterPro" id="IPR044831">
    <property type="entry name" value="Ccp1-like"/>
</dbReference>
<keyword evidence="8 14" id="KW-0106">Calcium</keyword>
<feature type="signal peptide" evidence="14">
    <location>
        <begin position="1"/>
        <end position="19"/>
    </location>
</feature>
<evidence type="ECO:0000259" key="16">
    <source>
        <dbReference type="PROSITE" id="PS50873"/>
    </source>
</evidence>
<dbReference type="PRINTS" id="PR00462">
    <property type="entry name" value="LIGNINASE"/>
</dbReference>
<dbReference type="InterPro" id="IPR001621">
    <property type="entry name" value="Ligninase"/>
</dbReference>
<evidence type="ECO:0000313" key="18">
    <source>
        <dbReference type="Proteomes" id="UP001498398"/>
    </source>
</evidence>
<evidence type="ECO:0000256" key="15">
    <source>
        <dbReference type="SAM" id="MobiDB-lite"/>
    </source>
</evidence>
<keyword evidence="10" id="KW-0408">Iron</keyword>
<reference evidence="17 18" key="1">
    <citation type="submission" date="2024-01" db="EMBL/GenBank/DDBJ databases">
        <title>A draft genome for the cacao thread blight pathogen Marasmiellus scandens.</title>
        <authorList>
            <person name="Baruah I.K."/>
            <person name="Leung J."/>
            <person name="Bukari Y."/>
            <person name="Amoako-Attah I."/>
            <person name="Meinhardt L.W."/>
            <person name="Bailey B.A."/>
            <person name="Cohen S.P."/>
        </authorList>
    </citation>
    <scope>NUCLEOTIDE SEQUENCE [LARGE SCALE GENOMIC DNA]</scope>
    <source>
        <strain evidence="17 18">GH-19</strain>
    </source>
</reference>
<evidence type="ECO:0000256" key="7">
    <source>
        <dbReference type="ARBA" id="ARBA00022729"/>
    </source>
</evidence>
<dbReference type="Pfam" id="PF11895">
    <property type="entry name" value="Peroxidase_ext"/>
    <property type="match status" value="1"/>
</dbReference>
<dbReference type="PROSITE" id="PS50873">
    <property type="entry name" value="PEROXIDASE_4"/>
    <property type="match status" value="1"/>
</dbReference>
<feature type="domain" description="Plant heme peroxidase family profile" evidence="16">
    <location>
        <begin position="67"/>
        <end position="340"/>
    </location>
</feature>
<keyword evidence="7 14" id="KW-0732">Signal</keyword>
<dbReference type="PROSITE" id="PS00436">
    <property type="entry name" value="PEROXIDASE_2"/>
    <property type="match status" value="1"/>
</dbReference>
<evidence type="ECO:0000256" key="1">
    <source>
        <dbReference type="ARBA" id="ARBA00004613"/>
    </source>
</evidence>
<evidence type="ECO:0000256" key="2">
    <source>
        <dbReference type="ARBA" id="ARBA00006089"/>
    </source>
</evidence>
<dbReference type="GO" id="GO:0016689">
    <property type="term" value="F:manganese peroxidase activity"/>
    <property type="evidence" value="ECO:0007669"/>
    <property type="project" value="UniProtKB-EC"/>
</dbReference>
<dbReference type="Proteomes" id="UP001498398">
    <property type="component" value="Unassembled WGS sequence"/>
</dbReference>
<dbReference type="Pfam" id="PF00141">
    <property type="entry name" value="peroxidase"/>
    <property type="match status" value="1"/>
</dbReference>
<evidence type="ECO:0000256" key="13">
    <source>
        <dbReference type="ARBA" id="ARBA00023324"/>
    </source>
</evidence>
<keyword evidence="6 14" id="KW-0479">Metal-binding</keyword>
<dbReference type="EC" id="1.11.1.-" evidence="14"/>
<dbReference type="InterPro" id="IPR010255">
    <property type="entry name" value="Haem_peroxidase_sf"/>
</dbReference>
<dbReference type="InterPro" id="IPR019794">
    <property type="entry name" value="Peroxidases_AS"/>
</dbReference>
<dbReference type="EMBL" id="JBANRG010000001">
    <property type="protein sequence ID" value="KAK7472922.1"/>
    <property type="molecule type" value="Genomic_DNA"/>
</dbReference>
<dbReference type="SUPFAM" id="SSF48113">
    <property type="entry name" value="Heme-dependent peroxidases"/>
    <property type="match status" value="1"/>
</dbReference>
<evidence type="ECO:0000256" key="8">
    <source>
        <dbReference type="ARBA" id="ARBA00022837"/>
    </source>
</evidence>
<dbReference type="PRINTS" id="PR00458">
    <property type="entry name" value="PEROXIDASE"/>
</dbReference>
<evidence type="ECO:0000256" key="12">
    <source>
        <dbReference type="ARBA" id="ARBA00023180"/>
    </source>
</evidence>
<gene>
    <name evidence="17" type="primary">GP1_3</name>
    <name evidence="17" type="ORF">VKT23_001027</name>
</gene>
<dbReference type="Gene3D" id="1.10.420.10">
    <property type="entry name" value="Peroxidase, domain 2"/>
    <property type="match status" value="1"/>
</dbReference>
<proteinExistence type="inferred from homology"/>
<dbReference type="CDD" id="cd00692">
    <property type="entry name" value="ligninase"/>
    <property type="match status" value="1"/>
</dbReference>
<evidence type="ECO:0000256" key="14">
    <source>
        <dbReference type="RuleBase" id="RU363051"/>
    </source>
</evidence>
<comment type="caution">
    <text evidence="17">The sequence shown here is derived from an EMBL/GenBank/DDBJ whole genome shotgun (WGS) entry which is preliminary data.</text>
</comment>
<evidence type="ECO:0000313" key="17">
    <source>
        <dbReference type="EMBL" id="KAK7472922.1"/>
    </source>
</evidence>
<comment type="similarity">
    <text evidence="2 14">Belongs to the peroxidase family. Ligninase subfamily.</text>
</comment>
<evidence type="ECO:0000256" key="5">
    <source>
        <dbReference type="ARBA" id="ARBA00022617"/>
    </source>
</evidence>
<evidence type="ECO:0000256" key="10">
    <source>
        <dbReference type="ARBA" id="ARBA00023004"/>
    </source>
</evidence>
<evidence type="ECO:0000256" key="9">
    <source>
        <dbReference type="ARBA" id="ARBA00023002"/>
    </source>
</evidence>
<comment type="subcellular location">
    <subcellularLocation>
        <location evidence="1">Secreted</location>
    </subcellularLocation>
</comment>
<dbReference type="PANTHER" id="PTHR31356:SF66">
    <property type="entry name" value="CATALASE-PEROXIDASE"/>
    <property type="match status" value="1"/>
</dbReference>
<organism evidence="17 18">
    <name type="scientific">Marasmiellus scandens</name>
    <dbReference type="NCBI Taxonomy" id="2682957"/>
    <lineage>
        <taxon>Eukaryota</taxon>
        <taxon>Fungi</taxon>
        <taxon>Dikarya</taxon>
        <taxon>Basidiomycota</taxon>
        <taxon>Agaricomycotina</taxon>
        <taxon>Agaricomycetes</taxon>
        <taxon>Agaricomycetidae</taxon>
        <taxon>Agaricales</taxon>
        <taxon>Marasmiineae</taxon>
        <taxon>Omphalotaceae</taxon>
        <taxon>Marasmiellus</taxon>
    </lineage>
</organism>
<dbReference type="InterPro" id="IPR019793">
    <property type="entry name" value="Peroxidases_heam-ligand_BS"/>
</dbReference>
<feature type="chain" id="PRO_5044992972" description="Peroxidase" evidence="14">
    <location>
        <begin position="20"/>
        <end position="360"/>
    </location>
</feature>